<comment type="caution">
    <text evidence="1">The sequence shown here is derived from an EMBL/GenBank/DDBJ whole genome shotgun (WGS) entry which is preliminary data.</text>
</comment>
<keyword evidence="2" id="KW-1185">Reference proteome</keyword>
<reference evidence="1 2" key="1">
    <citation type="journal article" date="2020" name="Phytopathology">
        <title>Genome Sequence Resources of Colletotrichum truncatum, C. plurivorum, C. musicola, and C. sojae: Four Species Pathogenic to Soybean (Glycine max).</title>
        <authorList>
            <person name="Rogerio F."/>
            <person name="Boufleur T.R."/>
            <person name="Ciampi-Guillardi M."/>
            <person name="Sukno S.A."/>
            <person name="Thon M.R."/>
            <person name="Massola Junior N.S."/>
            <person name="Baroncelli R."/>
        </authorList>
    </citation>
    <scope>NUCLEOTIDE SEQUENCE [LARGE SCALE GENOMIC DNA]</scope>
    <source>
        <strain evidence="1 2">CMES1059</strain>
    </source>
</reference>
<sequence>MCHNQRSIEDSRSPRSCAFPSPSNSSSAETRTTIPSVTPQEGEVVWSVTPGAEPTPSSFRSESFSSEHVPEFGDIPDRPNFPAAMDGITPEGEKQHQYLGFSSMFPYSEPLLDSENSGSRNHGEINEPTEAHPEPEPIVAHLLDLFWEWQSSHLLVVDRSLFLQHRKNWDDNEGKGDRNFFSPCLLYAILALASMISLDKGVRRYSSSSGGDCGDQFAKRALSLFELELGRPTITTVQAALILGSRYGAMKNSSLGWTYSGIAFRIASDLGLHLDCSKAVASGRMGLDIANLRRRVFWACHNEDSLLSAVRGRSPTFMEWDIAIAPPDQPLDETNLTESILQATSTLSVIRSKIMVELYGKRRHSTVDLHFKASQLHESLRQWHRNLPLGQRWPRNQSDTTPPQVLTLHMAFYFNLIILHRPFLHLSQISSDLRNKKAPYNSATATCAAASENIIKLASEYESSYNLRQIPQSVVPFIFIAGTIQLLLYRVTKVESYNRLLQSCTGYLSEVGNSYPVAQRALGVLEDMITNWKPFDETKHSDDITHACDESPEVTNVLNGEIYHKMEKCQERFINSSPSELLDEFGLYGEATMGHTGNDCTFLGSGMDWLSNNEVFDSIDGNICPLPYT</sequence>
<protein>
    <submittedName>
        <fullName evidence="1">Fungal specific transcription factor domain-containing protein</fullName>
    </submittedName>
</protein>
<evidence type="ECO:0000313" key="2">
    <source>
        <dbReference type="Proteomes" id="UP000805649"/>
    </source>
</evidence>
<gene>
    <name evidence="1" type="ORF">CTRU02_213318</name>
</gene>
<organism evidence="1 2">
    <name type="scientific">Colletotrichum truncatum</name>
    <name type="common">Anthracnose fungus</name>
    <name type="synonym">Colletotrichum capsici</name>
    <dbReference type="NCBI Taxonomy" id="5467"/>
    <lineage>
        <taxon>Eukaryota</taxon>
        <taxon>Fungi</taxon>
        <taxon>Dikarya</taxon>
        <taxon>Ascomycota</taxon>
        <taxon>Pezizomycotina</taxon>
        <taxon>Sordariomycetes</taxon>
        <taxon>Hypocreomycetidae</taxon>
        <taxon>Glomerellales</taxon>
        <taxon>Glomerellaceae</taxon>
        <taxon>Colletotrichum</taxon>
        <taxon>Colletotrichum truncatum species complex</taxon>
    </lineage>
</organism>
<dbReference type="Proteomes" id="UP000805649">
    <property type="component" value="Unassembled WGS sequence"/>
</dbReference>
<name>A0ACC3YKD9_COLTU</name>
<accession>A0ACC3YKD9</accession>
<dbReference type="EMBL" id="VUJX02000009">
    <property type="protein sequence ID" value="KAL0932365.1"/>
    <property type="molecule type" value="Genomic_DNA"/>
</dbReference>
<evidence type="ECO:0000313" key="1">
    <source>
        <dbReference type="EMBL" id="KAL0932365.1"/>
    </source>
</evidence>
<proteinExistence type="predicted"/>